<comment type="caution">
    <text evidence="1">The sequence shown here is derived from an EMBL/GenBank/DDBJ whole genome shotgun (WGS) entry which is preliminary data.</text>
</comment>
<dbReference type="STRING" id="629741.GCWU000324_02120"/>
<dbReference type="HOGENOM" id="CLU_2879913_0_0_4"/>
<evidence type="ECO:0000313" key="2">
    <source>
        <dbReference type="Proteomes" id="UP000003009"/>
    </source>
</evidence>
<accession>C4GJ97</accession>
<dbReference type="Proteomes" id="UP000003009">
    <property type="component" value="Unassembled WGS sequence"/>
</dbReference>
<dbReference type="AlphaFoldDB" id="C4GJ97"/>
<sequence>MDRQPENGYSFSGCFFGWEAFQAAFALSGQRQPEIQSVRQKTVWQFGPPNGFVFRLPHHIKAA</sequence>
<dbReference type="GeneID" id="84905936"/>
<dbReference type="EMBL" id="ACJW02000003">
    <property type="protein sequence ID" value="EEP67869.1"/>
    <property type="molecule type" value="Genomic_DNA"/>
</dbReference>
<gene>
    <name evidence="1" type="ORF">GCWU000324_02120</name>
</gene>
<reference evidence="1" key="1">
    <citation type="submission" date="2009-04" db="EMBL/GenBank/DDBJ databases">
        <authorList>
            <person name="Weinstock G."/>
            <person name="Sodergren E."/>
            <person name="Clifton S."/>
            <person name="Fulton L."/>
            <person name="Fulton B."/>
            <person name="Courtney L."/>
            <person name="Fronick C."/>
            <person name="Harrison M."/>
            <person name="Strong C."/>
            <person name="Farmer C."/>
            <person name="Delahaunty K."/>
            <person name="Markovic C."/>
            <person name="Hall O."/>
            <person name="Minx P."/>
            <person name="Tomlinson C."/>
            <person name="Mitreva M."/>
            <person name="Nelson J."/>
            <person name="Hou S."/>
            <person name="Wollam A."/>
            <person name="Pepin K.H."/>
            <person name="Johnson M."/>
            <person name="Bhonagiri V."/>
            <person name="Nash W.E."/>
            <person name="Warren W."/>
            <person name="Chinwalla A."/>
            <person name="Mardis E.R."/>
            <person name="Wilson R.K."/>
        </authorList>
    </citation>
    <scope>NUCLEOTIDE SEQUENCE [LARGE SCALE GENOMIC DNA]</scope>
    <source>
        <strain evidence="1">ATCC 51147</strain>
    </source>
</reference>
<proteinExistence type="predicted"/>
<name>C4GJ97_9NEIS</name>
<evidence type="ECO:0000313" key="1">
    <source>
        <dbReference type="EMBL" id="EEP67869.1"/>
    </source>
</evidence>
<organism evidence="1 2">
    <name type="scientific">Kingella oralis ATCC 51147</name>
    <dbReference type="NCBI Taxonomy" id="629741"/>
    <lineage>
        <taxon>Bacteria</taxon>
        <taxon>Pseudomonadati</taxon>
        <taxon>Pseudomonadota</taxon>
        <taxon>Betaproteobacteria</taxon>
        <taxon>Neisseriales</taxon>
        <taxon>Neisseriaceae</taxon>
        <taxon>Kingella</taxon>
    </lineage>
</organism>
<protein>
    <submittedName>
        <fullName evidence="1">Uncharacterized protein</fullName>
    </submittedName>
</protein>
<dbReference type="RefSeq" id="WP_003797098.1">
    <property type="nucleotide sequence ID" value="NZ_GG665872.1"/>
</dbReference>
<keyword evidence="2" id="KW-1185">Reference proteome</keyword>